<dbReference type="AlphaFoldDB" id="A0A7G9QKU6"/>
<name>A0A7G9QKU6_9SPHI</name>
<evidence type="ECO:0000313" key="1">
    <source>
        <dbReference type="EMBL" id="QNN43971.1"/>
    </source>
</evidence>
<dbReference type="KEGG" id="proe:H9L23_07790"/>
<proteinExistence type="predicted"/>
<keyword evidence="1" id="KW-0378">Hydrolase</keyword>
<organism evidence="1 2">
    <name type="scientific">Pedobacter roseus</name>
    <dbReference type="NCBI Taxonomy" id="336820"/>
    <lineage>
        <taxon>Bacteria</taxon>
        <taxon>Pseudomonadati</taxon>
        <taxon>Bacteroidota</taxon>
        <taxon>Sphingobacteriia</taxon>
        <taxon>Sphingobacteriales</taxon>
        <taxon>Sphingobacteriaceae</taxon>
        <taxon>Pedobacter</taxon>
    </lineage>
</organism>
<dbReference type="RefSeq" id="WP_187594426.1">
    <property type="nucleotide sequence ID" value="NZ_CP060723.1"/>
</dbReference>
<reference evidence="1 2" key="1">
    <citation type="submission" date="2020-08" db="EMBL/GenBank/DDBJ databases">
        <title>Genome sequence of Pedobacter roseus KACC 11594T.</title>
        <authorList>
            <person name="Hyun D.-W."/>
            <person name="Bae J.-W."/>
        </authorList>
    </citation>
    <scope>NUCLEOTIDE SEQUENCE [LARGE SCALE GENOMIC DNA]</scope>
    <source>
        <strain evidence="1 2">KACC 11594</strain>
    </source>
</reference>
<gene>
    <name evidence="1" type="ORF">H9L23_07790</name>
</gene>
<dbReference type="SUPFAM" id="SSF49464">
    <property type="entry name" value="Carboxypeptidase regulatory domain-like"/>
    <property type="match status" value="1"/>
</dbReference>
<evidence type="ECO:0000313" key="2">
    <source>
        <dbReference type="Proteomes" id="UP000515806"/>
    </source>
</evidence>
<keyword evidence="1" id="KW-0121">Carboxypeptidase</keyword>
<dbReference type="GO" id="GO:0004180">
    <property type="term" value="F:carboxypeptidase activity"/>
    <property type="evidence" value="ECO:0007669"/>
    <property type="project" value="UniProtKB-KW"/>
</dbReference>
<dbReference type="Proteomes" id="UP000515806">
    <property type="component" value="Chromosome"/>
</dbReference>
<dbReference type="SUPFAM" id="SSF56935">
    <property type="entry name" value="Porins"/>
    <property type="match status" value="1"/>
</dbReference>
<accession>A0A7G9QKU6</accession>
<dbReference type="EMBL" id="CP060723">
    <property type="protein sequence ID" value="QNN43971.1"/>
    <property type="molecule type" value="Genomic_DNA"/>
</dbReference>
<dbReference type="InterPro" id="IPR008969">
    <property type="entry name" value="CarboxyPept-like_regulatory"/>
</dbReference>
<keyword evidence="2" id="KW-1185">Reference proteome</keyword>
<protein>
    <submittedName>
        <fullName evidence="1">Carboxypeptidase regulatory-like domain-containing protein</fullName>
    </submittedName>
</protein>
<sequence>MLKIFCSLLIFFTLFTFSFLYAQRNVTGKIADASGKPVSSASIILKYTKEGNPQTKYTLVKADGTYSISLVEGALKPGLQCIALGFQSQYIDLDSIRTDYNFVLQPSVIKLDPVNITAKQTVRVKDDTTTFLVEKFSKKNEQTVEDLIKRLPGMSVDKDGNIKYNGRQVERVLVEDGDLFEKDFKMLTKNLSADMVEKIQAIDNYNDNPLLSGLTKTDKQVLNLKLKKDKLLNVNGNVNLNAGLPKDKYEGKVNLISISPNLKGILLGAGNNVGINPFSMLNIAEPVANQRRFNLEDNIVLQANNRLVEIPYLYYQGIDLNRNNFNDTKIASGNFMFRPLKKLEVKLAAYFLNDNNRQQLYNDTRFAIDNQPPVVFNEVNNLNKQQLYQAYNLTLTYRPNKRQQFKYVGKFSFNSLDQQNEVRLATGPLYQNLAENGYSTEQRLEFTDRLADETAIVVEVLYNNRNNKQYLGINPSNYMGFLPEGMTGDRDIYQDSKFPLRQFSGNARFLGKVYGQALTFNAGFNHVERNFNSLLYSLNTGGAITADGFGGTYDNLTENIYFDGAYDWNILSNLSLTVNSTYTLERYKLKVAGPSAELINENYDYLLNKVNLRYKLENFGTVNLQYNNNINLPLLTDVIPVYWMNNYKNFLKGSGTLVKKGGQSISIFYSLADYNKLRMLLTTGFVYSTNPTNYITNQQFTPLYQVYTKNPAQHNYANYLAYGRLEKYIDPFKGNLIVDFNSFFTKIAGTANNIANLIDFNTTSLLLGYKSGFKGWLSFDANTALRLNRQKTTAIVENLAKTESIENKLSIFFIPGDRFNLELDMEQYFLPVNSRFKQLVFFDVKAKYQLKNRDWSLNFTALNILNNKSLTFDSISQNQFSTQSYNLVPNTFLIGVYYRFHLAKH</sequence>
<keyword evidence="1" id="KW-0645">Protease</keyword>
<dbReference type="Gene3D" id="2.60.40.1120">
    <property type="entry name" value="Carboxypeptidase-like, regulatory domain"/>
    <property type="match status" value="1"/>
</dbReference>